<dbReference type="SUPFAM" id="SSF81301">
    <property type="entry name" value="Nucleotidyltransferase"/>
    <property type="match status" value="1"/>
</dbReference>
<dbReference type="AlphaFoldDB" id="A0A7S1TDT0"/>
<dbReference type="InterPro" id="IPR007685">
    <property type="entry name" value="RelA_SpoT"/>
</dbReference>
<feature type="domain" description="ACT" evidence="3">
    <location>
        <begin position="780"/>
        <end position="851"/>
    </location>
</feature>
<sequence length="870" mass="98282">MLPSLCVTGRPLGGSIWDIRRTMVICVPWRDPRWGRRRSRKRHALGMASRTGRVKGVPGCVASVASGSRAELEGPEENARRERTVKEDVYHYMSAVRPAIQYLGPVLCLKVEAAMELACEAQHRQKGRSGEPHISHLVAVTLILASLGMDCDTIVAAILHDTVEHAFVTFDEIELHFGSSVRRIVEGETKVSKLPKMAQNMSGSKADEQAENLRWMFVAMIEDWRIIVVKVADRLHTMRTLEFVEEEKQTIIARETLEIFAPLAHRLGLWNIKSELENLAFRFLYPSEYRQVEEMVRVRLPTYRKVLDESRALLEEVLSRDEILRRNVRVEVTARTKELYSLWTKMNHGNKSIHQIFDLAALRVNLHPKVSNSHEVFSRQSDAPQISESEAQRAANLEESLCYHVLGIVHNMWHPYPQRVKDYIAFPKENGYRSLHTTVMAGSTPTPVEVQIRTSEMHKVAEYGKAAHCVKNVEDTAWLSKIRECEDEISSSREFVEVVRREILGRRVFVFVVDATDIGATRILNLPKGSTAVDAAVYADQSLLESMIAFKVNGTLSPLSQELQNGDVVSFVKSKYSPGPQKEWLDHAKMRRTKTQLKLYFRRQKQKARSAKGWEIVREYLKVHVHQDLREPTDIPVAAFQEFGVYSVDNFCMLIASSSGSEQSQLLSRLADYFRQQEKTPSTKYPREEETVIDRASKVAQIILDKDSKTAQLVEISSCCLPLPGDEIFAYNSDSSRVSRIHRVCCSEGASSQEMRDASITGPLIWEIRKDTDSTMYKTWIEVTCQDRNGLLSDVTAAISSAPIKGTQSVTTGRTATLEYCLHVRNLDMLRAVIDSVSQVPGVLSIKRRGSHAVGTGESFDTSKKVAGLN</sequence>
<dbReference type="CDD" id="cd05399">
    <property type="entry name" value="NT_Rel-Spo_like"/>
    <property type="match status" value="1"/>
</dbReference>
<evidence type="ECO:0000256" key="2">
    <source>
        <dbReference type="ARBA" id="ARBA00013251"/>
    </source>
</evidence>
<dbReference type="PANTHER" id="PTHR43061:SF1">
    <property type="entry name" value="GTP DIPHOSPHOKINASE RSH1, CHLOROPLASTIC-RELATED"/>
    <property type="match status" value="1"/>
</dbReference>
<organism evidence="6">
    <name type="scientific">Compsopogon caeruleus</name>
    <dbReference type="NCBI Taxonomy" id="31354"/>
    <lineage>
        <taxon>Eukaryota</taxon>
        <taxon>Rhodophyta</taxon>
        <taxon>Compsopogonophyceae</taxon>
        <taxon>Compsopogonales</taxon>
        <taxon>Compsopogonaceae</taxon>
        <taxon>Compsopogon</taxon>
    </lineage>
</organism>
<dbReference type="InterPro" id="IPR012676">
    <property type="entry name" value="TGS-like"/>
</dbReference>
<protein>
    <recommendedName>
        <fullName evidence="2">GTP diphosphokinase</fullName>
        <ecNumber evidence="2">2.7.6.5</ecNumber>
    </recommendedName>
</protein>
<dbReference type="PROSITE" id="PS51671">
    <property type="entry name" value="ACT"/>
    <property type="match status" value="1"/>
</dbReference>
<dbReference type="Pfam" id="PF13328">
    <property type="entry name" value="HD_4"/>
    <property type="match status" value="1"/>
</dbReference>
<evidence type="ECO:0000313" key="6">
    <source>
        <dbReference type="EMBL" id="CAD9233707.1"/>
    </source>
</evidence>
<dbReference type="SUPFAM" id="SSF81271">
    <property type="entry name" value="TGS-like"/>
    <property type="match status" value="1"/>
</dbReference>
<dbReference type="GO" id="GO:0015969">
    <property type="term" value="P:guanosine tetraphosphate metabolic process"/>
    <property type="evidence" value="ECO:0007669"/>
    <property type="project" value="InterPro"/>
</dbReference>
<dbReference type="FunFam" id="1.10.3210.10:FF:000001">
    <property type="entry name" value="GTP pyrophosphokinase RelA"/>
    <property type="match status" value="1"/>
</dbReference>
<dbReference type="Gene3D" id="3.30.70.260">
    <property type="match status" value="1"/>
</dbReference>
<dbReference type="PANTHER" id="PTHR43061">
    <property type="entry name" value="GTP DIPHOSPHOKINASE RSH1, CHLOROPLASTIC-RELATED"/>
    <property type="match status" value="1"/>
</dbReference>
<dbReference type="EC" id="2.7.6.5" evidence="2"/>
<dbReference type="InterPro" id="IPR006674">
    <property type="entry name" value="HD_domain"/>
</dbReference>
<dbReference type="Gene3D" id="3.30.460.10">
    <property type="entry name" value="Beta Polymerase, domain 2"/>
    <property type="match status" value="1"/>
</dbReference>
<accession>A0A7S1TDT0</accession>
<dbReference type="EMBL" id="HBGH01010495">
    <property type="protein sequence ID" value="CAD9233707.1"/>
    <property type="molecule type" value="Transcribed_RNA"/>
</dbReference>
<evidence type="ECO:0000259" key="4">
    <source>
        <dbReference type="PROSITE" id="PS51831"/>
    </source>
</evidence>
<dbReference type="SMART" id="SM00954">
    <property type="entry name" value="RelA_SpoT"/>
    <property type="match status" value="1"/>
</dbReference>
<dbReference type="GO" id="GO:0008728">
    <property type="term" value="F:GTP diphosphokinase activity"/>
    <property type="evidence" value="ECO:0007669"/>
    <property type="project" value="UniProtKB-EC"/>
</dbReference>
<dbReference type="Gene3D" id="1.10.3210.10">
    <property type="entry name" value="Hypothetical protein af1432"/>
    <property type="match status" value="1"/>
</dbReference>
<dbReference type="CDD" id="cd00077">
    <property type="entry name" value="HDc"/>
    <property type="match status" value="1"/>
</dbReference>
<dbReference type="SMART" id="SM00471">
    <property type="entry name" value="HDc"/>
    <property type="match status" value="1"/>
</dbReference>
<reference evidence="6" key="1">
    <citation type="submission" date="2021-01" db="EMBL/GenBank/DDBJ databases">
        <authorList>
            <person name="Corre E."/>
            <person name="Pelletier E."/>
            <person name="Niang G."/>
            <person name="Scheremetjew M."/>
            <person name="Finn R."/>
            <person name="Kale V."/>
            <person name="Holt S."/>
            <person name="Cochrane G."/>
            <person name="Meng A."/>
            <person name="Brown T."/>
            <person name="Cohen L."/>
        </authorList>
    </citation>
    <scope>NUCLEOTIDE SEQUENCE</scope>
    <source>
        <strain evidence="6">SAG 36.94</strain>
    </source>
</reference>
<dbReference type="InterPro" id="IPR003607">
    <property type="entry name" value="HD/PDEase_dom"/>
</dbReference>
<feature type="domain" description="HD" evidence="4">
    <location>
        <begin position="133"/>
        <end position="238"/>
    </location>
</feature>
<evidence type="ECO:0000259" key="3">
    <source>
        <dbReference type="PROSITE" id="PS51671"/>
    </source>
</evidence>
<evidence type="ECO:0000256" key="1">
    <source>
        <dbReference type="ARBA" id="ARBA00007476"/>
    </source>
</evidence>
<dbReference type="InterPro" id="IPR004095">
    <property type="entry name" value="TGS"/>
</dbReference>
<name>A0A7S1TDT0_9RHOD</name>
<dbReference type="InterPro" id="IPR002912">
    <property type="entry name" value="ACT_dom"/>
</dbReference>
<gene>
    <name evidence="6" type="ORF">CCAE0312_LOCUS5793</name>
</gene>
<dbReference type="InterPro" id="IPR012675">
    <property type="entry name" value="Beta-grasp_dom_sf"/>
</dbReference>
<dbReference type="Gene3D" id="3.10.20.30">
    <property type="match status" value="1"/>
</dbReference>
<dbReference type="Pfam" id="PF04607">
    <property type="entry name" value="RelA_SpoT"/>
    <property type="match status" value="1"/>
</dbReference>
<feature type="domain" description="TGS" evidence="5">
    <location>
        <begin position="506"/>
        <end position="573"/>
    </location>
</feature>
<proteinExistence type="inferred from homology"/>
<evidence type="ECO:0000259" key="5">
    <source>
        <dbReference type="PROSITE" id="PS51880"/>
    </source>
</evidence>
<dbReference type="Pfam" id="PF13291">
    <property type="entry name" value="ACT_4"/>
    <property type="match status" value="1"/>
</dbReference>
<dbReference type="SUPFAM" id="SSF109604">
    <property type="entry name" value="HD-domain/PDEase-like"/>
    <property type="match status" value="1"/>
</dbReference>
<dbReference type="PROSITE" id="PS51880">
    <property type="entry name" value="TGS"/>
    <property type="match status" value="1"/>
</dbReference>
<dbReference type="PROSITE" id="PS51831">
    <property type="entry name" value="HD"/>
    <property type="match status" value="1"/>
</dbReference>
<dbReference type="Pfam" id="PF02824">
    <property type="entry name" value="TGS"/>
    <property type="match status" value="1"/>
</dbReference>
<dbReference type="InterPro" id="IPR043519">
    <property type="entry name" value="NT_sf"/>
</dbReference>
<comment type="similarity">
    <text evidence="1">Belongs to the RelA/SpoT family.</text>
</comment>
<dbReference type="CDD" id="cd04876">
    <property type="entry name" value="ACT_RelA-SpoT"/>
    <property type="match status" value="1"/>
</dbReference>